<evidence type="ECO:0000256" key="2">
    <source>
        <dbReference type="SAM" id="MobiDB-lite"/>
    </source>
</evidence>
<dbReference type="Pfam" id="PF00020">
    <property type="entry name" value="TNFR_c6"/>
    <property type="match status" value="2"/>
</dbReference>
<keyword evidence="3" id="KW-1133">Transmembrane helix</keyword>
<dbReference type="PANTHER" id="PTHR46838:SF1">
    <property type="entry name" value="TUMOR NECROSIS FACTOR RECEPTOR SUPERFAMILY MEMBER 14"/>
    <property type="match status" value="1"/>
</dbReference>
<evidence type="ECO:0000259" key="5">
    <source>
        <dbReference type="PROSITE" id="PS50050"/>
    </source>
</evidence>
<feature type="compositionally biased region" description="Polar residues" evidence="2">
    <location>
        <begin position="179"/>
        <end position="199"/>
    </location>
</feature>
<feature type="disulfide bond" evidence="1">
    <location>
        <begin position="41"/>
        <end position="54"/>
    </location>
</feature>
<feature type="disulfide bond" evidence="1">
    <location>
        <begin position="44"/>
        <end position="62"/>
    </location>
</feature>
<dbReference type="SUPFAM" id="SSF57586">
    <property type="entry name" value="TNF receptor-like"/>
    <property type="match status" value="2"/>
</dbReference>
<dbReference type="SMART" id="SM00208">
    <property type="entry name" value="TNFR"/>
    <property type="match status" value="3"/>
</dbReference>
<evidence type="ECO:0000256" key="1">
    <source>
        <dbReference type="PROSITE-ProRule" id="PRU00206"/>
    </source>
</evidence>
<keyword evidence="7" id="KW-1185">Reference proteome</keyword>
<keyword evidence="4" id="KW-0732">Signal</keyword>
<comment type="caution">
    <text evidence="1">Lacks conserved residue(s) required for the propagation of feature annotation.</text>
</comment>
<keyword evidence="3" id="KW-0812">Transmembrane</keyword>
<feature type="disulfide bond" evidence="1">
    <location>
        <begin position="132"/>
        <end position="150"/>
    </location>
</feature>
<accession>A0ABD1JV67</accession>
<evidence type="ECO:0000313" key="7">
    <source>
        <dbReference type="Proteomes" id="UP001591681"/>
    </source>
</evidence>
<keyword evidence="1" id="KW-1015">Disulfide bond</keyword>
<dbReference type="EMBL" id="JBHFQA010000011">
    <property type="protein sequence ID" value="KAL2090788.1"/>
    <property type="molecule type" value="Genomic_DNA"/>
</dbReference>
<evidence type="ECO:0000313" key="6">
    <source>
        <dbReference type="EMBL" id="KAL2090788.1"/>
    </source>
</evidence>
<feature type="repeat" description="TNFR-Cys" evidence="1">
    <location>
        <begin position="106"/>
        <end position="150"/>
    </location>
</feature>
<keyword evidence="3" id="KW-0472">Membrane</keyword>
<evidence type="ECO:0000256" key="3">
    <source>
        <dbReference type="SAM" id="Phobius"/>
    </source>
</evidence>
<sequence length="422" mass="44704">MTSLIPCLIFLAILLLINSEGFEDHCNKDTHFYDEDRLICCKKCKPGFHLKTECSGDSETVCEACAVGTWSGYNYHENCFRCTNCPADKGLQYALSCSTTQNAKCVCQPGKFCIKYEQYGQSCKQCRAYKICPPGKVVIRPGTADSDVVCGNPDQPVKSPAPTQNRTTPGTTPGSTATNVPFTSSAAPQTQGLPLTTASPSTNSVLNSIAGATTTPTGTVAIIIVGCVVGLLVVVCVIAVFLLREKTGSSEKKAKIENGCAEAAIRPSPSESECQLLLNQNGVSDHSVTSSDKQTISALSNGLISDHLITSLDRQTSSAPSHGPTSGPAGVSSCYVNQDDLRVELPQTPTAHHVVNVNVNIMAPATVTPLCPAGASTPLLHEHPPQFDSELPLSQEEVQVSWQEDQGKEAHSAVAETGEFVC</sequence>
<dbReference type="AlphaFoldDB" id="A0ABD1JV67"/>
<dbReference type="Gene3D" id="2.10.50.10">
    <property type="entry name" value="Tumor Necrosis Factor Receptor, subunit A, domain 2"/>
    <property type="match status" value="2"/>
</dbReference>
<feature type="signal peptide" evidence="4">
    <location>
        <begin position="1"/>
        <end position="19"/>
    </location>
</feature>
<feature type="region of interest" description="Disordered" evidence="2">
    <location>
        <begin position="313"/>
        <end position="333"/>
    </location>
</feature>
<reference evidence="6 7" key="1">
    <citation type="submission" date="2024-09" db="EMBL/GenBank/DDBJ databases">
        <title>A chromosome-level genome assembly of Gray's grenadier anchovy, Coilia grayii.</title>
        <authorList>
            <person name="Fu Z."/>
        </authorList>
    </citation>
    <scope>NUCLEOTIDE SEQUENCE [LARGE SCALE GENOMIC DNA]</scope>
    <source>
        <strain evidence="6">G4</strain>
        <tissue evidence="6">Muscle</tissue>
    </source>
</reference>
<organism evidence="6 7">
    <name type="scientific">Coilia grayii</name>
    <name type="common">Gray's grenadier anchovy</name>
    <dbReference type="NCBI Taxonomy" id="363190"/>
    <lineage>
        <taxon>Eukaryota</taxon>
        <taxon>Metazoa</taxon>
        <taxon>Chordata</taxon>
        <taxon>Craniata</taxon>
        <taxon>Vertebrata</taxon>
        <taxon>Euteleostomi</taxon>
        <taxon>Actinopterygii</taxon>
        <taxon>Neopterygii</taxon>
        <taxon>Teleostei</taxon>
        <taxon>Clupei</taxon>
        <taxon>Clupeiformes</taxon>
        <taxon>Clupeoidei</taxon>
        <taxon>Engraulidae</taxon>
        <taxon>Coilinae</taxon>
        <taxon>Coilia</taxon>
    </lineage>
</organism>
<dbReference type="PANTHER" id="PTHR46838">
    <property type="entry name" value="TUMOR NECROSIS FACTOR RECEPTOR SUPERFAMILY MEMBER 14"/>
    <property type="match status" value="1"/>
</dbReference>
<feature type="chain" id="PRO_5044824757" description="TNFR-Cys domain-containing protein" evidence="4">
    <location>
        <begin position="20"/>
        <end position="422"/>
    </location>
</feature>
<protein>
    <recommendedName>
        <fullName evidence="5">TNFR-Cys domain-containing protein</fullName>
    </recommendedName>
</protein>
<feature type="compositionally biased region" description="Polar residues" evidence="2">
    <location>
        <begin position="313"/>
        <end position="324"/>
    </location>
</feature>
<dbReference type="PROSITE" id="PS00652">
    <property type="entry name" value="TNFR_NGFR_1"/>
    <property type="match status" value="1"/>
</dbReference>
<feature type="region of interest" description="Disordered" evidence="2">
    <location>
        <begin position="150"/>
        <end position="199"/>
    </location>
</feature>
<feature type="domain" description="TNFR-Cys" evidence="5">
    <location>
        <begin position="106"/>
        <end position="150"/>
    </location>
</feature>
<name>A0ABD1JV67_9TELE</name>
<proteinExistence type="predicted"/>
<comment type="caution">
    <text evidence="6">The sequence shown here is derived from an EMBL/GenBank/DDBJ whole genome shotgun (WGS) entry which is preliminary data.</text>
</comment>
<dbReference type="PROSITE" id="PS50050">
    <property type="entry name" value="TNFR_NGFR_2"/>
    <property type="match status" value="2"/>
</dbReference>
<evidence type="ECO:0000256" key="4">
    <source>
        <dbReference type="SAM" id="SignalP"/>
    </source>
</evidence>
<dbReference type="Proteomes" id="UP001591681">
    <property type="component" value="Unassembled WGS sequence"/>
</dbReference>
<feature type="transmembrane region" description="Helical" evidence="3">
    <location>
        <begin position="220"/>
        <end position="243"/>
    </location>
</feature>
<feature type="repeat" description="TNFR-Cys" evidence="1">
    <location>
        <begin position="25"/>
        <end position="62"/>
    </location>
</feature>
<feature type="domain" description="TNFR-Cys" evidence="5">
    <location>
        <begin position="25"/>
        <end position="62"/>
    </location>
</feature>
<feature type="compositionally biased region" description="Low complexity" evidence="2">
    <location>
        <begin position="167"/>
        <end position="178"/>
    </location>
</feature>
<gene>
    <name evidence="6" type="ORF">ACEWY4_013051</name>
</gene>
<dbReference type="InterPro" id="IPR001368">
    <property type="entry name" value="TNFR/NGFR_Cys_rich_reg"/>
</dbReference>